<evidence type="ECO:0000259" key="2">
    <source>
        <dbReference type="Pfam" id="PF21666"/>
    </source>
</evidence>
<proteinExistence type="predicted"/>
<dbReference type="PANTHER" id="PTHR33119:SF1">
    <property type="entry name" value="FE2OG DIOXYGENASE DOMAIN-CONTAINING PROTEIN"/>
    <property type="match status" value="1"/>
</dbReference>
<dbReference type="Pfam" id="PF21666">
    <property type="entry name" value="DUF4246_N"/>
    <property type="match status" value="1"/>
</dbReference>
<dbReference type="Pfam" id="PF14033">
    <property type="entry name" value="DUF4246"/>
    <property type="match status" value="1"/>
</dbReference>
<dbReference type="STRING" id="2656787.A0A370TZQ3"/>
<keyword evidence="4" id="KW-1185">Reference proteome</keyword>
<evidence type="ECO:0000313" key="3">
    <source>
        <dbReference type="EMBL" id="RDL40980.1"/>
    </source>
</evidence>
<feature type="domain" description="DUF4246" evidence="2">
    <location>
        <begin position="40"/>
        <end position="131"/>
    </location>
</feature>
<dbReference type="InterPro" id="IPR049192">
    <property type="entry name" value="DUF4246_C"/>
</dbReference>
<gene>
    <name evidence="3" type="ORF">BP5553_00959</name>
</gene>
<dbReference type="Proteomes" id="UP000254866">
    <property type="component" value="Unassembled WGS sequence"/>
</dbReference>
<evidence type="ECO:0000313" key="4">
    <source>
        <dbReference type="Proteomes" id="UP000254866"/>
    </source>
</evidence>
<name>A0A370TZQ3_9HELO</name>
<dbReference type="OrthoDB" id="415532at2759"/>
<dbReference type="InterPro" id="IPR049207">
    <property type="entry name" value="DUF4246_N"/>
</dbReference>
<dbReference type="GeneID" id="43593808"/>
<comment type="caution">
    <text evidence="3">The sequence shown here is derived from an EMBL/GenBank/DDBJ whole genome shotgun (WGS) entry which is preliminary data.</text>
</comment>
<reference evidence="3 4" key="1">
    <citation type="journal article" date="2018" name="IMA Fungus">
        <title>IMA Genome-F 9: Draft genome sequence of Annulohypoxylon stygium, Aspergillus mulundensis, Berkeleyomyces basicola (syn. Thielaviopsis basicola), Ceratocystis smalleyi, two Cercospora beticola strains, Coleophoma cylindrospora, Fusarium fracticaudum, Phialophora cf. hyalina, and Morchella septimelata.</title>
        <authorList>
            <person name="Wingfield B.D."/>
            <person name="Bills G.F."/>
            <person name="Dong Y."/>
            <person name="Huang W."/>
            <person name="Nel W.J."/>
            <person name="Swalarsk-Parry B.S."/>
            <person name="Vaghefi N."/>
            <person name="Wilken P.M."/>
            <person name="An Z."/>
            <person name="de Beer Z.W."/>
            <person name="De Vos L."/>
            <person name="Chen L."/>
            <person name="Duong T.A."/>
            <person name="Gao Y."/>
            <person name="Hammerbacher A."/>
            <person name="Kikkert J.R."/>
            <person name="Li Y."/>
            <person name="Li H."/>
            <person name="Li K."/>
            <person name="Li Q."/>
            <person name="Liu X."/>
            <person name="Ma X."/>
            <person name="Naidoo K."/>
            <person name="Pethybridge S.J."/>
            <person name="Sun J."/>
            <person name="Steenkamp E.T."/>
            <person name="van der Nest M.A."/>
            <person name="van Wyk S."/>
            <person name="Wingfield M.J."/>
            <person name="Xiong C."/>
            <person name="Yue Q."/>
            <person name="Zhang X."/>
        </authorList>
    </citation>
    <scope>NUCLEOTIDE SEQUENCE [LARGE SCALE GENOMIC DNA]</scope>
    <source>
        <strain evidence="3 4">BP 5553</strain>
    </source>
</reference>
<dbReference type="RefSeq" id="XP_031873636.1">
    <property type="nucleotide sequence ID" value="XM_032009582.1"/>
</dbReference>
<organism evidence="3 4">
    <name type="scientific">Venustampulla echinocandica</name>
    <dbReference type="NCBI Taxonomy" id="2656787"/>
    <lineage>
        <taxon>Eukaryota</taxon>
        <taxon>Fungi</taxon>
        <taxon>Dikarya</taxon>
        <taxon>Ascomycota</taxon>
        <taxon>Pezizomycotina</taxon>
        <taxon>Leotiomycetes</taxon>
        <taxon>Helotiales</taxon>
        <taxon>Pleuroascaceae</taxon>
        <taxon>Venustampulla</taxon>
    </lineage>
</organism>
<evidence type="ECO:0000259" key="1">
    <source>
        <dbReference type="Pfam" id="PF14033"/>
    </source>
</evidence>
<protein>
    <submittedName>
        <fullName evidence="3">Uncharacterized protein</fullName>
    </submittedName>
</protein>
<dbReference type="InterPro" id="IPR025340">
    <property type="entry name" value="DUF4246"/>
</dbReference>
<feature type="domain" description="DUF4246" evidence="1">
    <location>
        <begin position="143"/>
        <end position="576"/>
    </location>
</feature>
<accession>A0A370TZQ3</accession>
<dbReference type="AlphaFoldDB" id="A0A370TZQ3"/>
<dbReference type="EMBL" id="NPIC01000001">
    <property type="protein sequence ID" value="RDL40980.1"/>
    <property type="molecule type" value="Genomic_DNA"/>
</dbReference>
<dbReference type="PANTHER" id="PTHR33119">
    <property type="entry name" value="IFI3P"/>
    <property type="match status" value="1"/>
</dbReference>
<sequence length="646" mass="73588">MSEEPKGVTRSWLPSLNLPLNWALRVRDHHEPKRVTRFCLPGLNLPLNWTPRVRGHPEPNYADRGLKVPPLGESDEHLLPSALNVPGAYSKMHLTTLRELTMLHLMDEITDKTDWELKVFDDTIAQKWKAEAMLAEERDVSQGMADWVIEELRYRAESFKDTSAFRVYTGDVVKCDTAIPAQLKANLQTACRVLENVPKNHKDYHPGSDGKVLDLVHPSLFPLIYGRSRVLENTLIGLDDCVEACGKGSVIPVRPHDETALDYGGRPDGTPPYSKNFQWLPCEVDISGDNGARITSYINNLHPKTHKDLYSVIESVITQTLPLWNMTLTPLANSYEHGWPSPRIVVTEPQRLLDRDEITDEHLPLQEDDEDDEDYAYRLDEWDNSPHVTTKPEPGEFHAAPLGSYEKVVDLKESFGHRGLQIIVKLANIELTPDNPEYEGGAWHVEGQLNEHICATALYYYSSSNITPSRLAFRQRSDEAEAEEMPYMQSEHEWLTDIYGCTNDSAAVQEVGSVLCREGRLLTFPNILQHRVHPFKLEDPTRDGHRKILALFLVDPNIRIISTANVPPQQKHWWSEVVDTEITKSGKGMAVLSNELKEQVFDAVEDFPLGMDEAKELRLHLMKERTLYSTRQQENFEANTFSLCEH</sequence>